<evidence type="ECO:0000313" key="1">
    <source>
        <dbReference type="EMBL" id="KIK39593.1"/>
    </source>
</evidence>
<dbReference type="InParanoid" id="A0A0D0B6Z4"/>
<protein>
    <submittedName>
        <fullName evidence="1">Unplaced genomic scaffold CY34scaffold_205, whole genome shotgun sequence</fullName>
    </submittedName>
</protein>
<reference evidence="1 2" key="1">
    <citation type="submission" date="2014-04" db="EMBL/GenBank/DDBJ databases">
        <authorList>
            <consortium name="DOE Joint Genome Institute"/>
            <person name="Kuo A."/>
            <person name="Ruytinx J."/>
            <person name="Rineau F."/>
            <person name="Colpaert J."/>
            <person name="Kohler A."/>
            <person name="Nagy L.G."/>
            <person name="Floudas D."/>
            <person name="Copeland A."/>
            <person name="Barry K.W."/>
            <person name="Cichocki N."/>
            <person name="Veneault-Fourrey C."/>
            <person name="LaButti K."/>
            <person name="Lindquist E.A."/>
            <person name="Lipzen A."/>
            <person name="Lundell T."/>
            <person name="Morin E."/>
            <person name="Murat C."/>
            <person name="Sun H."/>
            <person name="Tunlid A."/>
            <person name="Henrissat B."/>
            <person name="Grigoriev I.V."/>
            <person name="Hibbett D.S."/>
            <person name="Martin F."/>
            <person name="Nordberg H.P."/>
            <person name="Cantor M.N."/>
            <person name="Hua S.X."/>
        </authorList>
    </citation>
    <scope>NUCLEOTIDE SEQUENCE [LARGE SCALE GENOMIC DNA]</scope>
    <source>
        <strain evidence="1 2">UH-Slu-Lm8-n1</strain>
    </source>
</reference>
<organism evidence="1 2">
    <name type="scientific">Suillus luteus UH-Slu-Lm8-n1</name>
    <dbReference type="NCBI Taxonomy" id="930992"/>
    <lineage>
        <taxon>Eukaryota</taxon>
        <taxon>Fungi</taxon>
        <taxon>Dikarya</taxon>
        <taxon>Basidiomycota</taxon>
        <taxon>Agaricomycotina</taxon>
        <taxon>Agaricomycetes</taxon>
        <taxon>Agaricomycetidae</taxon>
        <taxon>Boletales</taxon>
        <taxon>Suillineae</taxon>
        <taxon>Suillaceae</taxon>
        <taxon>Suillus</taxon>
    </lineage>
</organism>
<name>A0A0D0B6Z4_9AGAM</name>
<reference evidence="2" key="2">
    <citation type="submission" date="2015-01" db="EMBL/GenBank/DDBJ databases">
        <title>Evolutionary Origins and Diversification of the Mycorrhizal Mutualists.</title>
        <authorList>
            <consortium name="DOE Joint Genome Institute"/>
            <consortium name="Mycorrhizal Genomics Consortium"/>
            <person name="Kohler A."/>
            <person name="Kuo A."/>
            <person name="Nagy L.G."/>
            <person name="Floudas D."/>
            <person name="Copeland A."/>
            <person name="Barry K.W."/>
            <person name="Cichocki N."/>
            <person name="Veneault-Fourrey C."/>
            <person name="LaButti K."/>
            <person name="Lindquist E.A."/>
            <person name="Lipzen A."/>
            <person name="Lundell T."/>
            <person name="Morin E."/>
            <person name="Murat C."/>
            <person name="Riley R."/>
            <person name="Ohm R."/>
            <person name="Sun H."/>
            <person name="Tunlid A."/>
            <person name="Henrissat B."/>
            <person name="Grigoriev I.V."/>
            <person name="Hibbett D.S."/>
            <person name="Martin F."/>
        </authorList>
    </citation>
    <scope>NUCLEOTIDE SEQUENCE [LARGE SCALE GENOMIC DNA]</scope>
    <source>
        <strain evidence="2">UH-Slu-Lm8-n1</strain>
    </source>
</reference>
<evidence type="ECO:0000313" key="2">
    <source>
        <dbReference type="Proteomes" id="UP000054485"/>
    </source>
</evidence>
<sequence length="53" mass="5553">MGDFPGGISLLLQDANTGIGTTNFLPHEWANAVVMVVAITRLWLAAESPGQDG</sequence>
<accession>A0A0D0B6Z4</accession>
<gene>
    <name evidence="1" type="ORF">CY34DRAFT_808116</name>
</gene>
<dbReference type="AlphaFoldDB" id="A0A0D0B6Z4"/>
<proteinExistence type="predicted"/>
<dbReference type="HOGENOM" id="CLU_3070242_0_0_1"/>
<dbReference type="Proteomes" id="UP000054485">
    <property type="component" value="Unassembled WGS sequence"/>
</dbReference>
<keyword evidence="2" id="KW-1185">Reference proteome</keyword>
<dbReference type="EMBL" id="KN835336">
    <property type="protein sequence ID" value="KIK39593.1"/>
    <property type="molecule type" value="Genomic_DNA"/>
</dbReference>